<dbReference type="PANTHER" id="PTHR43201">
    <property type="entry name" value="ACYL-COA SYNTHETASE"/>
    <property type="match status" value="1"/>
</dbReference>
<keyword evidence="2" id="KW-0436">Ligase</keyword>
<dbReference type="Pfam" id="PF00501">
    <property type="entry name" value="AMP-binding"/>
    <property type="match status" value="1"/>
</dbReference>
<dbReference type="SUPFAM" id="SSF56801">
    <property type="entry name" value="Acetyl-CoA synthetase-like"/>
    <property type="match status" value="1"/>
</dbReference>
<comment type="similarity">
    <text evidence="1">Belongs to the ATP-dependent AMP-binding enzyme family.</text>
</comment>
<evidence type="ECO:0000313" key="4">
    <source>
        <dbReference type="EMBL" id="KUJ07294.1"/>
    </source>
</evidence>
<dbReference type="EMBL" id="KQ947440">
    <property type="protein sequence ID" value="KUJ07294.1"/>
    <property type="molecule type" value="Genomic_DNA"/>
</dbReference>
<organism evidence="4 5">
    <name type="scientific">Mollisia scopiformis</name>
    <name type="common">Conifer needle endophyte fungus</name>
    <name type="synonym">Phialocephala scopiformis</name>
    <dbReference type="NCBI Taxonomy" id="149040"/>
    <lineage>
        <taxon>Eukaryota</taxon>
        <taxon>Fungi</taxon>
        <taxon>Dikarya</taxon>
        <taxon>Ascomycota</taxon>
        <taxon>Pezizomycotina</taxon>
        <taxon>Leotiomycetes</taxon>
        <taxon>Helotiales</taxon>
        <taxon>Mollisiaceae</taxon>
        <taxon>Mollisia</taxon>
    </lineage>
</organism>
<dbReference type="InterPro" id="IPR000873">
    <property type="entry name" value="AMP-dep_synth/lig_dom"/>
</dbReference>
<reference evidence="4 5" key="1">
    <citation type="submission" date="2015-10" db="EMBL/GenBank/DDBJ databases">
        <title>Full genome of DAOMC 229536 Phialocephala scopiformis, a fungal endophyte of spruce producing the potent anti-insectan compound rugulosin.</title>
        <authorList>
            <consortium name="DOE Joint Genome Institute"/>
            <person name="Walker A.K."/>
            <person name="Frasz S.L."/>
            <person name="Seifert K.A."/>
            <person name="Miller J.D."/>
            <person name="Mondo S.J."/>
            <person name="Labutti K."/>
            <person name="Lipzen A."/>
            <person name="Dockter R."/>
            <person name="Kennedy M."/>
            <person name="Grigoriev I.V."/>
            <person name="Spatafora J.W."/>
        </authorList>
    </citation>
    <scope>NUCLEOTIDE SEQUENCE [LARGE SCALE GENOMIC DNA]</scope>
    <source>
        <strain evidence="4 5">CBS 120377</strain>
    </source>
</reference>
<dbReference type="PANTHER" id="PTHR43201:SF5">
    <property type="entry name" value="MEDIUM-CHAIN ACYL-COA LIGASE ACSF2, MITOCHONDRIAL"/>
    <property type="match status" value="1"/>
</dbReference>
<proteinExistence type="inferred from homology"/>
<dbReference type="InterPro" id="IPR042099">
    <property type="entry name" value="ANL_N_sf"/>
</dbReference>
<dbReference type="GO" id="GO:0006631">
    <property type="term" value="P:fatty acid metabolic process"/>
    <property type="evidence" value="ECO:0007669"/>
    <property type="project" value="TreeGrafter"/>
</dbReference>
<sequence>MTSLFTALPHDADTAALIIPSPQFSATLSHGDLSRLSLKFQQKLANTGISPRHTVALALPNSVEFAVVFLATTFQRASSAPLNPAYTQDEFEFCLQSSNVPLILLPKGAVAENGEAVRAATRCGTAMGEVYYDGSEVNLAIMDFGKTKKRVGVEVETPSESDVAVILHTRESTGQLEAIPLTHQVICSTITQEIATYNLAPTDRCLAIMPLYHIHGLLACFLAPLCASSSLILPSRFSAQDFWSNFTTYSATWYTAIPPIHQAILRSLPNKLPKIRFVRSCSSSLQPNVLKRMELVLNAPILEGNAMSDLSHDAASAPTTSPISPTQKPGCVGKAQGLEMQILDSNDRPLPRGQTGQVCVLGASIVPGYTAISNLPGVTKSGYFKTGDTGYIDEEGYLFLVSTNKKRMSVVANEKTSEKVWDIEMEFGVLHIPKLYCIII</sequence>
<protein>
    <submittedName>
        <fullName evidence="4">Acetyl-CoA synthetase-like protein</fullName>
    </submittedName>
</protein>
<name>A0A132B5Y0_MOLSC</name>
<evidence type="ECO:0000313" key="5">
    <source>
        <dbReference type="Proteomes" id="UP000070700"/>
    </source>
</evidence>
<evidence type="ECO:0000259" key="3">
    <source>
        <dbReference type="Pfam" id="PF00501"/>
    </source>
</evidence>
<gene>
    <name evidence="4" type="ORF">LY89DRAFT_702428</name>
</gene>
<dbReference type="GeneID" id="28826978"/>
<evidence type="ECO:0000256" key="1">
    <source>
        <dbReference type="ARBA" id="ARBA00006432"/>
    </source>
</evidence>
<dbReference type="OrthoDB" id="3633556at2759"/>
<evidence type="ECO:0000256" key="2">
    <source>
        <dbReference type="ARBA" id="ARBA00022598"/>
    </source>
</evidence>
<feature type="domain" description="AMP-dependent synthetase/ligase" evidence="3">
    <location>
        <begin position="13"/>
        <end position="369"/>
    </location>
</feature>
<dbReference type="KEGG" id="psco:LY89DRAFT_702428"/>
<dbReference type="InParanoid" id="A0A132B5Y0"/>
<dbReference type="STRING" id="149040.A0A132B5Y0"/>
<accession>A0A132B5Y0</accession>
<dbReference type="AlphaFoldDB" id="A0A132B5Y0"/>
<keyword evidence="5" id="KW-1185">Reference proteome</keyword>
<dbReference type="Gene3D" id="3.40.50.12780">
    <property type="entry name" value="N-terminal domain of ligase-like"/>
    <property type="match status" value="1"/>
</dbReference>
<dbReference type="RefSeq" id="XP_018061649.1">
    <property type="nucleotide sequence ID" value="XM_018217252.1"/>
</dbReference>
<dbReference type="Proteomes" id="UP000070700">
    <property type="component" value="Unassembled WGS sequence"/>
</dbReference>
<dbReference type="GO" id="GO:0031956">
    <property type="term" value="F:medium-chain fatty acid-CoA ligase activity"/>
    <property type="evidence" value="ECO:0007669"/>
    <property type="project" value="TreeGrafter"/>
</dbReference>